<organism evidence="3 4">
    <name type="scientific">Xanthoceras sorbifolium</name>
    <dbReference type="NCBI Taxonomy" id="99658"/>
    <lineage>
        <taxon>Eukaryota</taxon>
        <taxon>Viridiplantae</taxon>
        <taxon>Streptophyta</taxon>
        <taxon>Embryophyta</taxon>
        <taxon>Tracheophyta</taxon>
        <taxon>Spermatophyta</taxon>
        <taxon>Magnoliopsida</taxon>
        <taxon>eudicotyledons</taxon>
        <taxon>Gunneridae</taxon>
        <taxon>Pentapetalae</taxon>
        <taxon>rosids</taxon>
        <taxon>malvids</taxon>
        <taxon>Sapindales</taxon>
        <taxon>Sapindaceae</taxon>
        <taxon>Xanthoceroideae</taxon>
        <taxon>Xanthoceras</taxon>
    </lineage>
</organism>
<dbReference type="PANTHER" id="PTHR21052">
    <property type="entry name" value="SPERMATOGENESIS ASSOCIATED 11-RELATED"/>
    <property type="match status" value="1"/>
</dbReference>
<evidence type="ECO:0000259" key="2">
    <source>
        <dbReference type="PROSITE" id="PS51471"/>
    </source>
</evidence>
<evidence type="ECO:0000256" key="1">
    <source>
        <dbReference type="ARBA" id="ARBA00007879"/>
    </source>
</evidence>
<dbReference type="Gene3D" id="2.60.120.590">
    <property type="entry name" value="Alpha-ketoglutarate-dependent dioxygenase AlkB-like"/>
    <property type="match status" value="1"/>
</dbReference>
<comment type="caution">
    <text evidence="3">The sequence shown here is derived from an EMBL/GenBank/DDBJ whole genome shotgun (WGS) entry which is preliminary data.</text>
</comment>
<reference evidence="3 4" key="1">
    <citation type="submission" date="2021-02" db="EMBL/GenBank/DDBJ databases">
        <title>Plant Genome Project.</title>
        <authorList>
            <person name="Zhang R.-G."/>
        </authorList>
    </citation>
    <scope>NUCLEOTIDE SEQUENCE [LARGE SCALE GENOMIC DNA]</scope>
    <source>
        <tissue evidence="3">Leaves</tissue>
    </source>
</reference>
<dbReference type="InterPro" id="IPR032870">
    <property type="entry name" value="ALKBH7-like"/>
</dbReference>
<gene>
    <name evidence="3" type="ORF">JRO89_XS01G0372500</name>
</gene>
<dbReference type="InterPro" id="IPR005123">
    <property type="entry name" value="Oxoglu/Fe-dep_dioxygenase_dom"/>
</dbReference>
<feature type="domain" description="Fe2OG dioxygenase" evidence="2">
    <location>
        <begin position="147"/>
        <end position="262"/>
    </location>
</feature>
<name>A0ABQ8INS0_9ROSI</name>
<dbReference type="InterPro" id="IPR027450">
    <property type="entry name" value="AlkB-like"/>
</dbReference>
<dbReference type="InterPro" id="IPR037151">
    <property type="entry name" value="AlkB-like_sf"/>
</dbReference>
<accession>A0ABQ8INS0</accession>
<protein>
    <recommendedName>
        <fullName evidence="2">Fe2OG dioxygenase domain-containing protein</fullName>
    </recommendedName>
</protein>
<dbReference type="PANTHER" id="PTHR21052:SF0">
    <property type="entry name" value="ALPHA-KETOGLUTARATE-DEPENDENT DIOXYGENASE ALKB HOMOLOG 7, MITOCHONDRIAL"/>
    <property type="match status" value="1"/>
</dbReference>
<comment type="similarity">
    <text evidence="1">Belongs to the alkB family.</text>
</comment>
<dbReference type="Pfam" id="PF13532">
    <property type="entry name" value="2OG-FeII_Oxy_2"/>
    <property type="match status" value="1"/>
</dbReference>
<dbReference type="Proteomes" id="UP000827721">
    <property type="component" value="Unassembled WGS sequence"/>
</dbReference>
<evidence type="ECO:0000313" key="3">
    <source>
        <dbReference type="EMBL" id="KAH7578360.1"/>
    </source>
</evidence>
<dbReference type="PROSITE" id="PS51471">
    <property type="entry name" value="FE2OG_OXY"/>
    <property type="match status" value="1"/>
</dbReference>
<sequence length="265" mass="30259">MNNWHKPRAKSFFLYFVQLNEMNGESEETFLKHVFGESSDSDADDDDGSSQYPAWQRIKEIKGLCLCRDFLSPQQQASLLSAIHKEGWFTDASHNQAMRFGDLPTWATKLSSSIREVVLQDDHDLAANEEAKEACLLPSDLLWREPLFDQLIVNVYQPGEGICAHVDLMRFEDGIAIVSLESSCVMHFTRVEEACAIEKGEIKDPPAAKIPIYLTPGSLVLMSGEARYLWKHEINRKPGFQMWEGKELNQERRISITLRKLCHVD</sequence>
<dbReference type="SUPFAM" id="SSF51197">
    <property type="entry name" value="Clavaminate synthase-like"/>
    <property type="match status" value="1"/>
</dbReference>
<dbReference type="EMBL" id="JAFEMO010000001">
    <property type="protein sequence ID" value="KAH7578360.1"/>
    <property type="molecule type" value="Genomic_DNA"/>
</dbReference>
<keyword evidence="4" id="KW-1185">Reference proteome</keyword>
<proteinExistence type="inferred from homology"/>
<evidence type="ECO:0000313" key="4">
    <source>
        <dbReference type="Proteomes" id="UP000827721"/>
    </source>
</evidence>